<accession>A0A5R9BZ86</accession>
<dbReference type="PANTHER" id="PTHR37305:SF1">
    <property type="entry name" value="MEMBRANE PROTEIN"/>
    <property type="match status" value="1"/>
</dbReference>
<keyword evidence="4 5" id="KW-0472">Membrane</keyword>
<keyword evidence="2 5" id="KW-0812">Transmembrane</keyword>
<evidence type="ECO:0000256" key="3">
    <source>
        <dbReference type="ARBA" id="ARBA00022989"/>
    </source>
</evidence>
<comment type="subcellular location">
    <subcellularLocation>
        <location evidence="1">Membrane</location>
        <topology evidence="1">Multi-pass membrane protein</topology>
    </subcellularLocation>
</comment>
<dbReference type="PANTHER" id="PTHR37305">
    <property type="entry name" value="INTEGRAL MEMBRANE PROTEIN-RELATED"/>
    <property type="match status" value="1"/>
</dbReference>
<gene>
    <name evidence="7" type="ORF">FEZ48_12685</name>
</gene>
<keyword evidence="3 5" id="KW-1133">Transmembrane helix</keyword>
<evidence type="ECO:0000256" key="5">
    <source>
        <dbReference type="SAM" id="Phobius"/>
    </source>
</evidence>
<dbReference type="InterPro" id="IPR013525">
    <property type="entry name" value="ABC2_TM"/>
</dbReference>
<dbReference type="AlphaFoldDB" id="A0A5R9BZ86"/>
<dbReference type="Proteomes" id="UP000307201">
    <property type="component" value="Unassembled WGS sequence"/>
</dbReference>
<dbReference type="Pfam" id="PF12698">
    <property type="entry name" value="ABC2_membrane_3"/>
    <property type="match status" value="1"/>
</dbReference>
<evidence type="ECO:0000256" key="2">
    <source>
        <dbReference type="ARBA" id="ARBA00022692"/>
    </source>
</evidence>
<feature type="transmembrane region" description="Helical" evidence="5">
    <location>
        <begin position="290"/>
        <end position="309"/>
    </location>
</feature>
<feature type="domain" description="ABC-2 type transporter transmembrane" evidence="6">
    <location>
        <begin position="143"/>
        <end position="366"/>
    </location>
</feature>
<proteinExistence type="predicted"/>
<evidence type="ECO:0000259" key="6">
    <source>
        <dbReference type="Pfam" id="PF12698"/>
    </source>
</evidence>
<protein>
    <recommendedName>
        <fullName evidence="6">ABC-2 type transporter transmembrane domain-containing protein</fullName>
    </recommendedName>
</protein>
<evidence type="ECO:0000256" key="1">
    <source>
        <dbReference type="ARBA" id="ARBA00004141"/>
    </source>
</evidence>
<comment type="caution">
    <text evidence="7">The sequence shown here is derived from an EMBL/GenBank/DDBJ whole genome shotgun (WGS) entry which is preliminary data.</text>
</comment>
<dbReference type="GO" id="GO:0140359">
    <property type="term" value="F:ABC-type transporter activity"/>
    <property type="evidence" value="ECO:0007669"/>
    <property type="project" value="InterPro"/>
</dbReference>
<dbReference type="OrthoDB" id="2200308at2"/>
<evidence type="ECO:0000256" key="4">
    <source>
        <dbReference type="ARBA" id="ARBA00023136"/>
    </source>
</evidence>
<reference evidence="7 8" key="1">
    <citation type="submission" date="2019-05" db="EMBL/GenBank/DDBJ databases">
        <title>The metagenome of a microbial culture collection derived from dairy environment covers the genomic content of the human microbiome.</title>
        <authorList>
            <person name="Roder T."/>
            <person name="Wuthrich D."/>
            <person name="Sattari Z."/>
            <person name="Von Ah U."/>
            <person name="Bar C."/>
            <person name="Ronchi F."/>
            <person name="Macpherson A.J."/>
            <person name="Ganal-Vonarburg S.C."/>
            <person name="Bruggmann R."/>
            <person name="Vergeres G."/>
        </authorList>
    </citation>
    <scope>NUCLEOTIDE SEQUENCE [LARGE SCALE GENOMIC DNA]</scope>
    <source>
        <strain evidence="7 8">FAM 24235</strain>
    </source>
</reference>
<organism evidence="7 8">
    <name type="scientific">Marinilactibacillus psychrotolerans</name>
    <dbReference type="NCBI Taxonomy" id="191770"/>
    <lineage>
        <taxon>Bacteria</taxon>
        <taxon>Bacillati</taxon>
        <taxon>Bacillota</taxon>
        <taxon>Bacilli</taxon>
        <taxon>Lactobacillales</taxon>
        <taxon>Carnobacteriaceae</taxon>
        <taxon>Marinilactibacillus</taxon>
    </lineage>
</organism>
<feature type="transmembrane region" description="Helical" evidence="5">
    <location>
        <begin position="160"/>
        <end position="182"/>
    </location>
</feature>
<sequence length="377" mass="42294">MMFNHLVFEIKKILKDKLYIVILAITVALFLIPLIAIPDMQSDMDETAALETEIFLAEEGIREMEQANVDLAVKDETERLDLLKSLLQENEGNDSSKKLEAKLAYEEKVLEQMEAGSRVGIPIVEQRKIVAELGYLVDNDLPSLETFSNSTPGVNYISSIFQGFFPFIMILILPVVICSNIFSAEKNKETKVFLNMTPLPHRVFASSKMIVSVGYSIIVFFVAMIISFIAATVKNGPGMWNYPIPRSEDGIHVDIITTFEFLVKVSILLLLIIVFISFLSLLVSRFTDNVFINLFVLLIIIIIPSTPVFSPDSALASFGHYIPLTYFDISKVLTYGNEYMPRLNQQVNFMNGVISLSIFSVIGAIISGIIIKVKKRL</sequence>
<dbReference type="EMBL" id="VBTE01000057">
    <property type="protein sequence ID" value="TLQ05222.1"/>
    <property type="molecule type" value="Genomic_DNA"/>
</dbReference>
<feature type="transmembrane region" description="Helical" evidence="5">
    <location>
        <begin position="18"/>
        <end position="37"/>
    </location>
</feature>
<feature type="transmembrane region" description="Helical" evidence="5">
    <location>
        <begin position="261"/>
        <end position="283"/>
    </location>
</feature>
<dbReference type="GO" id="GO:0016020">
    <property type="term" value="C:membrane"/>
    <property type="evidence" value="ECO:0007669"/>
    <property type="project" value="UniProtKB-SubCell"/>
</dbReference>
<feature type="transmembrane region" description="Helical" evidence="5">
    <location>
        <begin position="349"/>
        <end position="371"/>
    </location>
</feature>
<evidence type="ECO:0000313" key="7">
    <source>
        <dbReference type="EMBL" id="TLQ05222.1"/>
    </source>
</evidence>
<name>A0A5R9BZ86_9LACT</name>
<evidence type="ECO:0000313" key="8">
    <source>
        <dbReference type="Proteomes" id="UP000307201"/>
    </source>
</evidence>
<feature type="transmembrane region" description="Helical" evidence="5">
    <location>
        <begin position="209"/>
        <end position="233"/>
    </location>
</feature>